<protein>
    <recommendedName>
        <fullName evidence="3">Cysteine alpha-hairpin motif superfamily</fullName>
    </recommendedName>
</protein>
<accession>A0A1X2IMS6</accession>
<reference evidence="1 2" key="1">
    <citation type="submission" date="2016-07" db="EMBL/GenBank/DDBJ databases">
        <title>Pervasive Adenine N6-methylation of Active Genes in Fungi.</title>
        <authorList>
            <consortium name="DOE Joint Genome Institute"/>
            <person name="Mondo S.J."/>
            <person name="Dannebaum R.O."/>
            <person name="Kuo R.C."/>
            <person name="Labutti K."/>
            <person name="Haridas S."/>
            <person name="Kuo A."/>
            <person name="Salamov A."/>
            <person name="Ahrendt S.R."/>
            <person name="Lipzen A."/>
            <person name="Sullivan W."/>
            <person name="Andreopoulos W.B."/>
            <person name="Clum A."/>
            <person name="Lindquist E."/>
            <person name="Daum C."/>
            <person name="Ramamoorthy G.K."/>
            <person name="Gryganskyi A."/>
            <person name="Culley D."/>
            <person name="Magnuson J.K."/>
            <person name="James T.Y."/>
            <person name="O'Malley M.A."/>
            <person name="Stajich J.E."/>
            <person name="Spatafora J.W."/>
            <person name="Visel A."/>
            <person name="Grigoriev I.V."/>
        </authorList>
    </citation>
    <scope>NUCLEOTIDE SEQUENCE [LARGE SCALE GENOMIC DNA]</scope>
    <source>
        <strain evidence="1 2">NRRL 1336</strain>
    </source>
</reference>
<name>A0A1X2IMS6_9FUNG</name>
<keyword evidence="2" id="KW-1185">Reference proteome</keyword>
<dbReference type="EMBL" id="MCGE01000007">
    <property type="protein sequence ID" value="ORZ19323.1"/>
    <property type="molecule type" value="Genomic_DNA"/>
</dbReference>
<organism evidence="1 2">
    <name type="scientific">Absidia repens</name>
    <dbReference type="NCBI Taxonomy" id="90262"/>
    <lineage>
        <taxon>Eukaryota</taxon>
        <taxon>Fungi</taxon>
        <taxon>Fungi incertae sedis</taxon>
        <taxon>Mucoromycota</taxon>
        <taxon>Mucoromycotina</taxon>
        <taxon>Mucoromycetes</taxon>
        <taxon>Mucorales</taxon>
        <taxon>Cunninghamellaceae</taxon>
        <taxon>Absidia</taxon>
    </lineage>
</organism>
<dbReference type="OrthoDB" id="2262048at2759"/>
<comment type="caution">
    <text evidence="1">The sequence shown here is derived from an EMBL/GenBank/DDBJ whole genome shotgun (WGS) entry which is preliminary data.</text>
</comment>
<evidence type="ECO:0008006" key="3">
    <source>
        <dbReference type="Google" id="ProtNLM"/>
    </source>
</evidence>
<sequence>MSEQTKQTTAKVVAPCDHRPLQECLLKNNNDRSKCMKEWNDFQQACQRKKKENCEACQKD</sequence>
<dbReference type="Proteomes" id="UP000193560">
    <property type="component" value="Unassembled WGS sequence"/>
</dbReference>
<evidence type="ECO:0000313" key="1">
    <source>
        <dbReference type="EMBL" id="ORZ19323.1"/>
    </source>
</evidence>
<proteinExistence type="predicted"/>
<gene>
    <name evidence="1" type="ORF">BCR42DRAFT_409575</name>
</gene>
<evidence type="ECO:0000313" key="2">
    <source>
        <dbReference type="Proteomes" id="UP000193560"/>
    </source>
</evidence>
<dbReference type="AlphaFoldDB" id="A0A1X2IMS6"/>